<dbReference type="InterPro" id="IPR011042">
    <property type="entry name" value="6-blade_b-propeller_TolB-like"/>
</dbReference>
<dbReference type="PANTHER" id="PTHR11799:SF12">
    <property type="entry name" value="PARAOXONASE-RELATED"/>
    <property type="match status" value="1"/>
</dbReference>
<evidence type="ECO:0000313" key="2">
    <source>
        <dbReference type="Proteomes" id="UP000054321"/>
    </source>
</evidence>
<accession>A0A0C3HDG7</accession>
<dbReference type="InterPro" id="IPR051288">
    <property type="entry name" value="Serum_paraoxonase/arylesterase"/>
</dbReference>
<protein>
    <recommendedName>
        <fullName evidence="3">Calcium-dependent phosphotriesterase</fullName>
    </recommendedName>
</protein>
<organism evidence="1 2">
    <name type="scientific">Oidiodendron maius (strain Zn)</name>
    <dbReference type="NCBI Taxonomy" id="913774"/>
    <lineage>
        <taxon>Eukaryota</taxon>
        <taxon>Fungi</taxon>
        <taxon>Dikarya</taxon>
        <taxon>Ascomycota</taxon>
        <taxon>Pezizomycotina</taxon>
        <taxon>Leotiomycetes</taxon>
        <taxon>Leotiomycetes incertae sedis</taxon>
        <taxon>Myxotrichaceae</taxon>
        <taxon>Oidiodendron</taxon>
    </lineage>
</organism>
<evidence type="ECO:0000313" key="1">
    <source>
        <dbReference type="EMBL" id="KIN06286.1"/>
    </source>
</evidence>
<dbReference type="Proteomes" id="UP000054321">
    <property type="component" value="Unassembled WGS sequence"/>
</dbReference>
<dbReference type="InParanoid" id="A0A0C3HDG7"/>
<reference evidence="1 2" key="1">
    <citation type="submission" date="2014-04" db="EMBL/GenBank/DDBJ databases">
        <authorList>
            <consortium name="DOE Joint Genome Institute"/>
            <person name="Kuo A."/>
            <person name="Martino E."/>
            <person name="Perotto S."/>
            <person name="Kohler A."/>
            <person name="Nagy L.G."/>
            <person name="Floudas D."/>
            <person name="Copeland A."/>
            <person name="Barry K.W."/>
            <person name="Cichocki N."/>
            <person name="Veneault-Fourrey C."/>
            <person name="LaButti K."/>
            <person name="Lindquist E.A."/>
            <person name="Lipzen A."/>
            <person name="Lundell T."/>
            <person name="Morin E."/>
            <person name="Murat C."/>
            <person name="Sun H."/>
            <person name="Tunlid A."/>
            <person name="Henrissat B."/>
            <person name="Grigoriev I.V."/>
            <person name="Hibbett D.S."/>
            <person name="Martin F."/>
            <person name="Nordberg H.P."/>
            <person name="Cantor M.N."/>
            <person name="Hua S.X."/>
        </authorList>
    </citation>
    <scope>NUCLEOTIDE SEQUENCE [LARGE SCALE GENOMIC DNA]</scope>
    <source>
        <strain evidence="1 2">Zn</strain>
    </source>
</reference>
<reference evidence="2" key="2">
    <citation type="submission" date="2015-01" db="EMBL/GenBank/DDBJ databases">
        <title>Evolutionary Origins and Diversification of the Mycorrhizal Mutualists.</title>
        <authorList>
            <consortium name="DOE Joint Genome Institute"/>
            <consortium name="Mycorrhizal Genomics Consortium"/>
            <person name="Kohler A."/>
            <person name="Kuo A."/>
            <person name="Nagy L.G."/>
            <person name="Floudas D."/>
            <person name="Copeland A."/>
            <person name="Barry K.W."/>
            <person name="Cichocki N."/>
            <person name="Veneault-Fourrey C."/>
            <person name="LaButti K."/>
            <person name="Lindquist E.A."/>
            <person name="Lipzen A."/>
            <person name="Lundell T."/>
            <person name="Morin E."/>
            <person name="Murat C."/>
            <person name="Riley R."/>
            <person name="Ohm R."/>
            <person name="Sun H."/>
            <person name="Tunlid A."/>
            <person name="Henrissat B."/>
            <person name="Grigoriev I.V."/>
            <person name="Hibbett D.S."/>
            <person name="Martin F."/>
        </authorList>
    </citation>
    <scope>NUCLEOTIDE SEQUENCE [LARGE SCALE GENOMIC DNA]</scope>
    <source>
        <strain evidence="2">Zn</strain>
    </source>
</reference>
<evidence type="ECO:0008006" key="3">
    <source>
        <dbReference type="Google" id="ProtNLM"/>
    </source>
</evidence>
<dbReference type="HOGENOM" id="CLU_033924_3_1_1"/>
<name>A0A0C3HDG7_OIDMZ</name>
<dbReference type="SUPFAM" id="SSF63829">
    <property type="entry name" value="Calcium-dependent phosphotriesterase"/>
    <property type="match status" value="1"/>
</dbReference>
<sequence>MSSLLFRVTVVGVVAIAAFYQFVSKSIIFDTLGYGRVVQNINSFTNVRCQRIDDLGIEGCEDMWLNDRTGLLYMSCSDSRSRVQWLPAMDHLNASGRSLTDQIVILDTRGVGSLASRIRRLAPRNFSGVNGDGTLNLHGLDIWEDSKQNLHILLINHRPPFDPITGEPLDAARVGANSTIELFEAAADESIMRHVRTYQHDAIQTPNDVAWVSEDAFVFTNDHSSKVGLRRRLDPFVGGGSIGYCDEKSCKIAKDTKLTSPNGIVRGHDGFIYTPSAVNGVVKVLSLNEQQGLTEVGSFKIPMPVDNLSVDKHGHMLAAGFPQVYKLFRDAKDPFGVQAPSAIYVLQRKERTGLAAIAGNEWNEGDIMVTKIMEDDGAVLCGFSIAVHDAETGQVFLGGPLTPFITICETR</sequence>
<gene>
    <name evidence="1" type="ORF">OIDMADRAFT_155295</name>
</gene>
<dbReference type="PANTHER" id="PTHR11799">
    <property type="entry name" value="PARAOXONASE"/>
    <property type="match status" value="1"/>
</dbReference>
<dbReference type="EMBL" id="KN832871">
    <property type="protein sequence ID" value="KIN06286.1"/>
    <property type="molecule type" value="Genomic_DNA"/>
</dbReference>
<dbReference type="OrthoDB" id="5307922at2759"/>
<proteinExistence type="predicted"/>
<dbReference type="Gene3D" id="2.120.10.30">
    <property type="entry name" value="TolB, C-terminal domain"/>
    <property type="match status" value="1"/>
</dbReference>
<keyword evidence="2" id="KW-1185">Reference proteome</keyword>
<dbReference type="AlphaFoldDB" id="A0A0C3HDG7"/>